<comment type="catalytic activity">
    <reaction evidence="10">
        <text>a 5,6-dihydrouridine in tRNA + NADP(+) = a uridine in tRNA + NADPH + H(+)</text>
        <dbReference type="Rhea" id="RHEA:23624"/>
        <dbReference type="Rhea" id="RHEA-COMP:13339"/>
        <dbReference type="Rhea" id="RHEA-COMP:13887"/>
        <dbReference type="ChEBI" id="CHEBI:15378"/>
        <dbReference type="ChEBI" id="CHEBI:57783"/>
        <dbReference type="ChEBI" id="CHEBI:58349"/>
        <dbReference type="ChEBI" id="CHEBI:65315"/>
        <dbReference type="ChEBI" id="CHEBI:74443"/>
    </reaction>
</comment>
<dbReference type="InterPro" id="IPR024036">
    <property type="entry name" value="tRNA-dHydroUridine_Synthase_C"/>
</dbReference>
<organism evidence="16 17">
    <name type="scientific">Candidatus Coproplasma stercoripullorum</name>
    <dbReference type="NCBI Taxonomy" id="2840751"/>
    <lineage>
        <taxon>Bacteria</taxon>
        <taxon>Bacillati</taxon>
        <taxon>Bacillota</taxon>
        <taxon>Clostridia</taxon>
        <taxon>Eubacteriales</taxon>
        <taxon>Candidatus Coproplasma</taxon>
    </lineage>
</organism>
<reference evidence="16" key="2">
    <citation type="journal article" date="2021" name="PeerJ">
        <title>Extensive microbial diversity within the chicken gut microbiome revealed by metagenomics and culture.</title>
        <authorList>
            <person name="Gilroy R."/>
            <person name="Ravi A."/>
            <person name="Getino M."/>
            <person name="Pursley I."/>
            <person name="Horton D.L."/>
            <person name="Alikhan N.F."/>
            <person name="Baker D."/>
            <person name="Gharbi K."/>
            <person name="Hall N."/>
            <person name="Watson M."/>
            <person name="Adriaenssens E.M."/>
            <person name="Foster-Nyarko E."/>
            <person name="Jarju S."/>
            <person name="Secka A."/>
            <person name="Antonio M."/>
            <person name="Oren A."/>
            <person name="Chaudhuri R.R."/>
            <person name="La Ragione R."/>
            <person name="Hildebrand F."/>
            <person name="Pallen M.J."/>
        </authorList>
    </citation>
    <scope>NUCLEOTIDE SEQUENCE</scope>
    <source>
        <strain evidence="16">ChiW25-3613</strain>
    </source>
</reference>
<dbReference type="Gene3D" id="1.10.1200.80">
    <property type="entry name" value="Putative flavin oxidoreducatase, domain 2"/>
    <property type="match status" value="1"/>
</dbReference>
<evidence type="ECO:0000256" key="12">
    <source>
        <dbReference type="PIRNR" id="PIRNR006621"/>
    </source>
</evidence>
<feature type="active site" description="Proton donor" evidence="13">
    <location>
        <position position="106"/>
    </location>
</feature>
<reference evidence="16" key="1">
    <citation type="submission" date="2020-10" db="EMBL/GenBank/DDBJ databases">
        <authorList>
            <person name="Gilroy R."/>
        </authorList>
    </citation>
    <scope>NUCLEOTIDE SEQUENCE</scope>
    <source>
        <strain evidence="16">ChiW25-3613</strain>
    </source>
</reference>
<evidence type="ECO:0000313" key="16">
    <source>
        <dbReference type="EMBL" id="HIR38748.1"/>
    </source>
</evidence>
<comment type="function">
    <text evidence="2 12">Catalyzes the synthesis of 5,6-dihydrouridine (D), a modified base found in the D-loop of most tRNAs, via the reduction of the C5-C6 double bond in target uridines.</text>
</comment>
<comment type="caution">
    <text evidence="16">The sequence shown here is derived from an EMBL/GenBank/DDBJ whole genome shotgun (WGS) entry which is preliminary data.</text>
</comment>
<dbReference type="PANTHER" id="PTHR45846">
    <property type="entry name" value="TRNA-DIHYDROURIDINE(47) SYNTHASE [NAD(P)(+)]-LIKE"/>
    <property type="match status" value="1"/>
</dbReference>
<keyword evidence="6 12" id="KW-0819">tRNA processing</keyword>
<feature type="binding site" evidence="14">
    <location>
        <begin position="205"/>
        <end position="207"/>
    </location>
    <ligand>
        <name>FMN</name>
        <dbReference type="ChEBI" id="CHEBI:58210"/>
    </ligand>
</feature>
<evidence type="ECO:0000256" key="11">
    <source>
        <dbReference type="ARBA" id="ARBA00048802"/>
    </source>
</evidence>
<feature type="domain" description="DUS-like FMN-binding" evidence="15">
    <location>
        <begin position="19"/>
        <end position="306"/>
    </location>
</feature>
<dbReference type="PANTHER" id="PTHR45846:SF1">
    <property type="entry name" value="TRNA-DIHYDROURIDINE(47) SYNTHASE [NAD(P)(+)]-LIKE"/>
    <property type="match status" value="1"/>
</dbReference>
<dbReference type="Pfam" id="PF01207">
    <property type="entry name" value="Dus"/>
    <property type="match status" value="1"/>
</dbReference>
<evidence type="ECO:0000313" key="17">
    <source>
        <dbReference type="Proteomes" id="UP000824179"/>
    </source>
</evidence>
<dbReference type="InterPro" id="IPR018517">
    <property type="entry name" value="tRNA_hU_synthase_CS"/>
</dbReference>
<dbReference type="EMBL" id="DVHB01000001">
    <property type="protein sequence ID" value="HIR38748.1"/>
    <property type="molecule type" value="Genomic_DNA"/>
</dbReference>
<dbReference type="PIRSF" id="PIRSF006621">
    <property type="entry name" value="Dus"/>
    <property type="match status" value="1"/>
</dbReference>
<evidence type="ECO:0000256" key="1">
    <source>
        <dbReference type="ARBA" id="ARBA00001917"/>
    </source>
</evidence>
<evidence type="ECO:0000256" key="7">
    <source>
        <dbReference type="ARBA" id="ARBA00022857"/>
    </source>
</evidence>
<dbReference type="GO" id="GO:0050660">
    <property type="term" value="F:flavin adenine dinucleotide binding"/>
    <property type="evidence" value="ECO:0007669"/>
    <property type="project" value="InterPro"/>
</dbReference>
<evidence type="ECO:0000256" key="6">
    <source>
        <dbReference type="ARBA" id="ARBA00022694"/>
    </source>
</evidence>
<name>A0A9D1DAI0_9FIRM</name>
<comment type="catalytic activity">
    <reaction evidence="11">
        <text>a 5,6-dihydrouridine in tRNA + NAD(+) = a uridine in tRNA + NADH + H(+)</text>
        <dbReference type="Rhea" id="RHEA:54452"/>
        <dbReference type="Rhea" id="RHEA-COMP:13339"/>
        <dbReference type="Rhea" id="RHEA-COMP:13887"/>
        <dbReference type="ChEBI" id="CHEBI:15378"/>
        <dbReference type="ChEBI" id="CHEBI:57540"/>
        <dbReference type="ChEBI" id="CHEBI:57945"/>
        <dbReference type="ChEBI" id="CHEBI:65315"/>
        <dbReference type="ChEBI" id="CHEBI:74443"/>
    </reaction>
</comment>
<keyword evidence="5 12" id="KW-0288">FMN</keyword>
<feature type="binding site" evidence="14">
    <location>
        <position position="144"/>
    </location>
    <ligand>
        <name>FMN</name>
        <dbReference type="ChEBI" id="CHEBI:58210"/>
    </ligand>
</feature>
<keyword evidence="8" id="KW-0694">RNA-binding</keyword>
<dbReference type="InterPro" id="IPR001269">
    <property type="entry name" value="DUS_fam"/>
</dbReference>
<evidence type="ECO:0000256" key="2">
    <source>
        <dbReference type="ARBA" id="ARBA00002790"/>
    </source>
</evidence>
<evidence type="ECO:0000259" key="15">
    <source>
        <dbReference type="Pfam" id="PF01207"/>
    </source>
</evidence>
<proteinExistence type="inferred from homology"/>
<dbReference type="EC" id="1.3.1.-" evidence="12"/>
<evidence type="ECO:0000256" key="4">
    <source>
        <dbReference type="ARBA" id="ARBA00022630"/>
    </source>
</evidence>
<dbReference type="CDD" id="cd02801">
    <property type="entry name" value="DUS_like_FMN"/>
    <property type="match status" value="1"/>
</dbReference>
<dbReference type="InterPro" id="IPR013785">
    <property type="entry name" value="Aldolase_TIM"/>
</dbReference>
<dbReference type="GO" id="GO:0017150">
    <property type="term" value="F:tRNA dihydrouridine synthase activity"/>
    <property type="evidence" value="ECO:0007669"/>
    <property type="project" value="InterPro"/>
</dbReference>
<feature type="binding site" evidence="14">
    <location>
        <position position="76"/>
    </location>
    <ligand>
        <name>FMN</name>
        <dbReference type="ChEBI" id="CHEBI:58210"/>
    </ligand>
</feature>
<evidence type="ECO:0000256" key="13">
    <source>
        <dbReference type="PIRSR" id="PIRSR006621-1"/>
    </source>
</evidence>
<keyword evidence="14" id="KW-0547">Nucleotide-binding</keyword>
<evidence type="ECO:0000256" key="3">
    <source>
        <dbReference type="ARBA" id="ARBA00022555"/>
    </source>
</evidence>
<feature type="binding site" evidence="14">
    <location>
        <position position="174"/>
    </location>
    <ligand>
        <name>FMN</name>
        <dbReference type="ChEBI" id="CHEBI:58210"/>
    </ligand>
</feature>
<keyword evidence="4 12" id="KW-0285">Flavoprotein</keyword>
<dbReference type="PROSITE" id="PS01136">
    <property type="entry name" value="UPF0034"/>
    <property type="match status" value="1"/>
</dbReference>
<keyword evidence="9 12" id="KW-0560">Oxidoreductase</keyword>
<sequence>MQLKAIDIGGLRTPNNVFLAPLAGYTNAVFRDMCFDLGAGLTFTEMVSAKGLCYNSKNTEELLYITPSYGGIKAVQLFGGDPEFMERAACSEHIAPFELIDINMGCPVPKIYNNGEGSALLNDLPRAAKIIRACKNSGKRVSVKFRIGLSADKIVAEDFAKMCEDSGADMITVHGRTRDKIYAGEVNYAEVERVKYAVHIPVIANGGIFCREDAENLMERTGADGVMVARGAMYSPWIFAEITGGPQPDRRALVLKQLDDTLALFGERFALVFMRKMAAFYTKGKRNSSAFREQLFMCDSVEKLREMIEAAEF</sequence>
<dbReference type="InterPro" id="IPR035587">
    <property type="entry name" value="DUS-like_FMN-bd"/>
</dbReference>
<dbReference type="SUPFAM" id="SSF51395">
    <property type="entry name" value="FMN-linked oxidoreductases"/>
    <property type="match status" value="1"/>
</dbReference>
<comment type="similarity">
    <text evidence="12">Belongs to the dus family.</text>
</comment>
<evidence type="ECO:0000256" key="5">
    <source>
        <dbReference type="ARBA" id="ARBA00022643"/>
    </source>
</evidence>
<dbReference type="GO" id="GO:0000049">
    <property type="term" value="F:tRNA binding"/>
    <property type="evidence" value="ECO:0007669"/>
    <property type="project" value="UniProtKB-KW"/>
</dbReference>
<evidence type="ECO:0000256" key="10">
    <source>
        <dbReference type="ARBA" id="ARBA00048205"/>
    </source>
</evidence>
<keyword evidence="3" id="KW-0820">tRNA-binding</keyword>
<keyword evidence="7" id="KW-0521">NADP</keyword>
<comment type="cofactor">
    <cofactor evidence="1 12 14">
        <name>FMN</name>
        <dbReference type="ChEBI" id="CHEBI:58210"/>
    </cofactor>
</comment>
<dbReference type="Gene3D" id="3.20.20.70">
    <property type="entry name" value="Aldolase class I"/>
    <property type="match status" value="1"/>
</dbReference>
<dbReference type="Proteomes" id="UP000824179">
    <property type="component" value="Unassembled WGS sequence"/>
</dbReference>
<evidence type="ECO:0000256" key="9">
    <source>
        <dbReference type="ARBA" id="ARBA00023002"/>
    </source>
</evidence>
<protein>
    <recommendedName>
        <fullName evidence="12">tRNA-dihydrouridine synthase</fullName>
        <ecNumber evidence="12">1.3.1.-</ecNumber>
    </recommendedName>
</protein>
<gene>
    <name evidence="16" type="ORF">IAB90_00035</name>
</gene>
<evidence type="ECO:0000256" key="14">
    <source>
        <dbReference type="PIRSR" id="PIRSR006621-2"/>
    </source>
</evidence>
<feature type="binding site" evidence="14">
    <location>
        <begin position="229"/>
        <end position="230"/>
    </location>
    <ligand>
        <name>FMN</name>
        <dbReference type="ChEBI" id="CHEBI:58210"/>
    </ligand>
</feature>
<evidence type="ECO:0000256" key="8">
    <source>
        <dbReference type="ARBA" id="ARBA00022884"/>
    </source>
</evidence>
<accession>A0A9D1DAI0</accession>
<dbReference type="AlphaFoldDB" id="A0A9D1DAI0"/>